<dbReference type="OrthoDB" id="124385at2759"/>
<accession>A0A2P4YQJ3</accession>
<proteinExistence type="predicted"/>
<keyword evidence="2" id="KW-1185">Reference proteome</keyword>
<dbReference type="EMBL" id="NCKW01000767">
    <property type="protein sequence ID" value="POM80036.1"/>
    <property type="molecule type" value="Genomic_DNA"/>
</dbReference>
<evidence type="ECO:0000313" key="2">
    <source>
        <dbReference type="Proteomes" id="UP000237271"/>
    </source>
</evidence>
<evidence type="ECO:0000313" key="1">
    <source>
        <dbReference type="EMBL" id="POM80036.1"/>
    </source>
</evidence>
<sequence>MLFEVLQQVLSEFFVDVQEDNVSFYAGDLFVDVQEDNVSFYAGDLFVPYCVHLHSKHLLCPESSHFKLKDVFLQTALVNSLQLPFELSAGYVGNVTVEGLLGAVAGWPLEVNVSDVCLVLKPHIVPWENELLIRYARELIVAICHCLGATWAVKRGSTTFTSPTKWLWSRLQTVGADMIVQMERIHIRVE</sequence>
<feature type="non-terminal residue" evidence="1">
    <location>
        <position position="190"/>
    </location>
</feature>
<gene>
    <name evidence="1" type="ORF">PHPALM_2178</name>
</gene>
<comment type="caution">
    <text evidence="1">The sequence shown here is derived from an EMBL/GenBank/DDBJ whole genome shotgun (WGS) entry which is preliminary data.</text>
</comment>
<reference evidence="1 2" key="1">
    <citation type="journal article" date="2017" name="Genome Biol. Evol.">
        <title>Phytophthora megakarya and P. palmivora, closely related causal agents of cacao black pod rot, underwent increases in genome sizes and gene numbers by different mechanisms.</title>
        <authorList>
            <person name="Ali S.S."/>
            <person name="Shao J."/>
            <person name="Lary D.J."/>
            <person name="Kronmiller B."/>
            <person name="Shen D."/>
            <person name="Strem M.D."/>
            <person name="Amoako-Attah I."/>
            <person name="Akrofi A.Y."/>
            <person name="Begoude B.A."/>
            <person name="Ten Hoopen G.M."/>
            <person name="Coulibaly K."/>
            <person name="Kebe B.I."/>
            <person name="Melnick R.L."/>
            <person name="Guiltinan M.J."/>
            <person name="Tyler B.M."/>
            <person name="Meinhardt L.W."/>
            <person name="Bailey B.A."/>
        </authorList>
    </citation>
    <scope>NUCLEOTIDE SEQUENCE [LARGE SCALE GENOMIC DNA]</scope>
    <source>
        <strain evidence="2">sbr112.9</strain>
    </source>
</reference>
<organism evidence="1 2">
    <name type="scientific">Phytophthora palmivora</name>
    <dbReference type="NCBI Taxonomy" id="4796"/>
    <lineage>
        <taxon>Eukaryota</taxon>
        <taxon>Sar</taxon>
        <taxon>Stramenopiles</taxon>
        <taxon>Oomycota</taxon>
        <taxon>Peronosporomycetes</taxon>
        <taxon>Peronosporales</taxon>
        <taxon>Peronosporaceae</taxon>
        <taxon>Phytophthora</taxon>
    </lineage>
</organism>
<protein>
    <submittedName>
        <fullName evidence="1">Uncharacterized protein</fullName>
    </submittedName>
</protein>
<dbReference type="AlphaFoldDB" id="A0A2P4YQJ3"/>
<dbReference type="Proteomes" id="UP000237271">
    <property type="component" value="Unassembled WGS sequence"/>
</dbReference>
<name>A0A2P4YQJ3_9STRA</name>